<dbReference type="InterPro" id="IPR055411">
    <property type="entry name" value="LRR_FXL15/At3g58940/PEG3-like"/>
</dbReference>
<dbReference type="Pfam" id="PF00646">
    <property type="entry name" value="F-box"/>
    <property type="match status" value="1"/>
</dbReference>
<dbReference type="InterPro" id="IPR032675">
    <property type="entry name" value="LRR_dom_sf"/>
</dbReference>
<dbReference type="Proteomes" id="UP001229421">
    <property type="component" value="Unassembled WGS sequence"/>
</dbReference>
<dbReference type="Pfam" id="PF24758">
    <property type="entry name" value="LRR_At5g56370"/>
    <property type="match status" value="1"/>
</dbReference>
<comment type="caution">
    <text evidence="2">The sequence shown here is derived from an EMBL/GenBank/DDBJ whole genome shotgun (WGS) entry which is preliminary data.</text>
</comment>
<proteinExistence type="predicted"/>
<dbReference type="InterPro" id="IPR053781">
    <property type="entry name" value="F-box_AtFBL13-like"/>
</dbReference>
<dbReference type="SUPFAM" id="SSF81383">
    <property type="entry name" value="F-box domain"/>
    <property type="match status" value="1"/>
</dbReference>
<name>A0AAD8KCH7_TARER</name>
<dbReference type="SUPFAM" id="SSF52047">
    <property type="entry name" value="RNI-like"/>
    <property type="match status" value="1"/>
</dbReference>
<keyword evidence="3" id="KW-1185">Reference proteome</keyword>
<accession>A0AAD8KCH7</accession>
<reference evidence="2" key="1">
    <citation type="journal article" date="2023" name="bioRxiv">
        <title>Improved chromosome-level genome assembly for marigold (Tagetes erecta).</title>
        <authorList>
            <person name="Jiang F."/>
            <person name="Yuan L."/>
            <person name="Wang S."/>
            <person name="Wang H."/>
            <person name="Xu D."/>
            <person name="Wang A."/>
            <person name="Fan W."/>
        </authorList>
    </citation>
    <scope>NUCLEOTIDE SEQUENCE</scope>
    <source>
        <strain evidence="2">WSJ</strain>
        <tissue evidence="2">Leaf</tissue>
    </source>
</reference>
<gene>
    <name evidence="2" type="ORF">QVD17_21957</name>
</gene>
<sequence length="406" mass="46368">MEETNETFVVKTQMAKEAQNQPEISLKRIRFEEINVDDDDDDHDDNEDRIGTLPDCLLLEILSRLPSTKDAIRTGTLSKRWKHLWTSVPNLIFVHHGENHPRSDFYSFVDKTLAQCCQLKLKKFIVSSSYDYRFESQVNNWIHHAIDCNVEELDLTLWNLECEAEFLLDQFFFVNSCFTDLTLSGCIFNPTGVISWKKLRTLSISHGNLDEDLIENILSGCPVLETLVLDNCYGYRRLNIASKSVKSLVFSGYMVPDDVSDDLADVIEIDAPYILSLTIQDDLLLWKLLLLNVSSLVEADLDYTKCGHYETTPKEAEEEMLKGFILNLHHVKELRIGIFCFKVLSRLEAKGFVFPSNLKVLDVTSSPLYSDNDSLEVSDWSTSDSAESRDWEVLLLDDGPAVDEVS</sequence>
<evidence type="ECO:0000313" key="3">
    <source>
        <dbReference type="Proteomes" id="UP001229421"/>
    </source>
</evidence>
<evidence type="ECO:0000313" key="2">
    <source>
        <dbReference type="EMBL" id="KAK1420397.1"/>
    </source>
</evidence>
<dbReference type="EMBL" id="JAUHHV010000006">
    <property type="protein sequence ID" value="KAK1420397.1"/>
    <property type="molecule type" value="Genomic_DNA"/>
</dbReference>
<dbReference type="InterPro" id="IPR001810">
    <property type="entry name" value="F-box_dom"/>
</dbReference>
<protein>
    <recommendedName>
        <fullName evidence="1">F-box domain-containing protein</fullName>
    </recommendedName>
</protein>
<dbReference type="Gene3D" id="3.80.10.10">
    <property type="entry name" value="Ribonuclease Inhibitor"/>
    <property type="match status" value="1"/>
</dbReference>
<organism evidence="2 3">
    <name type="scientific">Tagetes erecta</name>
    <name type="common">African marigold</name>
    <dbReference type="NCBI Taxonomy" id="13708"/>
    <lineage>
        <taxon>Eukaryota</taxon>
        <taxon>Viridiplantae</taxon>
        <taxon>Streptophyta</taxon>
        <taxon>Embryophyta</taxon>
        <taxon>Tracheophyta</taxon>
        <taxon>Spermatophyta</taxon>
        <taxon>Magnoliopsida</taxon>
        <taxon>eudicotyledons</taxon>
        <taxon>Gunneridae</taxon>
        <taxon>Pentapetalae</taxon>
        <taxon>asterids</taxon>
        <taxon>campanulids</taxon>
        <taxon>Asterales</taxon>
        <taxon>Asteraceae</taxon>
        <taxon>Asteroideae</taxon>
        <taxon>Heliantheae alliance</taxon>
        <taxon>Tageteae</taxon>
        <taxon>Tagetes</taxon>
    </lineage>
</organism>
<dbReference type="AlphaFoldDB" id="A0AAD8KCH7"/>
<dbReference type="InterPro" id="IPR036047">
    <property type="entry name" value="F-box-like_dom_sf"/>
</dbReference>
<dbReference type="SMART" id="SM00256">
    <property type="entry name" value="FBOX"/>
    <property type="match status" value="1"/>
</dbReference>
<evidence type="ECO:0000259" key="1">
    <source>
        <dbReference type="SMART" id="SM00256"/>
    </source>
</evidence>
<dbReference type="PANTHER" id="PTHR32212:SF467">
    <property type="entry name" value="LEUCINE-RICH REPEAT DOMAIN SUPERFAMILY, F-BOX-LIKE DOMAIN SUPERFAMILY"/>
    <property type="match status" value="1"/>
</dbReference>
<dbReference type="PANTHER" id="PTHR32212">
    <property type="entry name" value="CYCLIN-LIKE F-BOX"/>
    <property type="match status" value="1"/>
</dbReference>
<dbReference type="CDD" id="cd22160">
    <property type="entry name" value="F-box_AtFBL13-like"/>
    <property type="match status" value="1"/>
</dbReference>
<feature type="domain" description="F-box" evidence="1">
    <location>
        <begin position="53"/>
        <end position="94"/>
    </location>
</feature>
<dbReference type="Gene3D" id="1.20.1280.50">
    <property type="match status" value="1"/>
</dbReference>